<dbReference type="Gene3D" id="1.10.8.80">
    <property type="entry name" value="Magnesium chelatase subunit I, C-Terminal domain"/>
    <property type="match status" value="1"/>
</dbReference>
<dbReference type="PATRIC" id="fig|702459.3.peg.675"/>
<dbReference type="GO" id="GO:0016887">
    <property type="term" value="F:ATP hydrolysis activity"/>
    <property type="evidence" value="ECO:0007669"/>
    <property type="project" value="InterPro"/>
</dbReference>
<evidence type="ECO:0000313" key="4">
    <source>
        <dbReference type="EMBL" id="ADP35740.1"/>
    </source>
</evidence>
<dbReference type="eggNOG" id="COG0714">
    <property type="taxonomic scope" value="Bacteria"/>
</dbReference>
<dbReference type="KEGG" id="bbp:BBPR_0646"/>
<feature type="compositionally biased region" description="Polar residues" evidence="1">
    <location>
        <begin position="1"/>
        <end position="19"/>
    </location>
</feature>
<feature type="region of interest" description="Disordered" evidence="1">
    <location>
        <begin position="1"/>
        <end position="30"/>
    </location>
</feature>
<dbReference type="InterPro" id="IPR050764">
    <property type="entry name" value="CbbQ/NirQ/NorQ/GpvN"/>
</dbReference>
<proteinExistence type="predicted"/>
<evidence type="ECO:0000313" key="5">
    <source>
        <dbReference type="Proteomes" id="UP000002312"/>
    </source>
</evidence>
<sequence length="368" mass="39995">MALFTSKPSMPSQLANAIPTTGAMPAAPMRTPVPAPSAALTQDDLRRARQLTDRIRARFAQTLVGQSDLREALIATMVAGGHILIESVPGLAKTTAAQTLATSVSGTFRRVQCTPDLMPSDLVGTQVFDFSTQRFSTQIGPIHANFVLLDEINRSNAKTQSAMLEAMSEGATTIGGERIELPKPFMVIATENPIEEEGTFNLPEAQMDRFMMKAVMTYPKADEETSMLAMLTRRGTDMFDPKSLPSDTITIQDVEFLRKSARRVHVSEAIMRYAVDLVATSRGAGNKPLKGLSSTVRLGASPRASIALIRSGQANALLAGRDYVIPEDVKMMVREVLRHRVILTFEALADGVTSDQVIDRIVETVHVP</sequence>
<gene>
    <name evidence="4" type="primary">moxR</name>
    <name evidence="4" type="ordered locus">BBPR_0646</name>
</gene>
<dbReference type="AlphaFoldDB" id="A0A0H3EC04"/>
<dbReference type="Pfam" id="PF17863">
    <property type="entry name" value="AAA_lid_2"/>
    <property type="match status" value="1"/>
</dbReference>
<evidence type="ECO:0000259" key="2">
    <source>
        <dbReference type="Pfam" id="PF07726"/>
    </source>
</evidence>
<feature type="domain" description="ChlI/MoxR AAA lid" evidence="3">
    <location>
        <begin position="295"/>
        <end position="361"/>
    </location>
</feature>
<dbReference type="InterPro" id="IPR011703">
    <property type="entry name" value="ATPase_AAA-3"/>
</dbReference>
<dbReference type="Gene3D" id="3.40.50.300">
    <property type="entry name" value="P-loop containing nucleotide triphosphate hydrolases"/>
    <property type="match status" value="1"/>
</dbReference>
<accession>A0A0H3EC04</accession>
<dbReference type="OrthoDB" id="9808397at2"/>
<evidence type="ECO:0000256" key="1">
    <source>
        <dbReference type="SAM" id="MobiDB-lite"/>
    </source>
</evidence>
<dbReference type="PIRSF" id="PIRSF002849">
    <property type="entry name" value="AAA_ATPase_chaperone_MoxR_prd"/>
    <property type="match status" value="1"/>
</dbReference>
<dbReference type="RefSeq" id="WP_013389716.1">
    <property type="nucleotide sequence ID" value="NC_014638.1"/>
</dbReference>
<dbReference type="HOGENOM" id="CLU_034716_2_0_11"/>
<dbReference type="EMBL" id="CP001840">
    <property type="protein sequence ID" value="ADP35740.1"/>
    <property type="molecule type" value="Genomic_DNA"/>
</dbReference>
<evidence type="ECO:0000259" key="3">
    <source>
        <dbReference type="Pfam" id="PF17863"/>
    </source>
</evidence>
<dbReference type="PANTHER" id="PTHR42759">
    <property type="entry name" value="MOXR FAMILY PROTEIN"/>
    <property type="match status" value="1"/>
</dbReference>
<dbReference type="InterPro" id="IPR027417">
    <property type="entry name" value="P-loop_NTPase"/>
</dbReference>
<dbReference type="PANTHER" id="PTHR42759:SF1">
    <property type="entry name" value="MAGNESIUM-CHELATASE SUBUNIT CHLD"/>
    <property type="match status" value="1"/>
</dbReference>
<dbReference type="Pfam" id="PF07726">
    <property type="entry name" value="AAA_3"/>
    <property type="match status" value="1"/>
</dbReference>
<dbReference type="GO" id="GO:0005524">
    <property type="term" value="F:ATP binding"/>
    <property type="evidence" value="ECO:0007669"/>
    <property type="project" value="InterPro"/>
</dbReference>
<reference evidence="4 5" key="1">
    <citation type="journal article" date="2010" name="Proc. Natl. Acad. Sci. U.S.A.">
        <title>Genome analysis of Bifidobacterium bifidum PRL2010 reveals metabolic pathways for host-derived glycan foraging.</title>
        <authorList>
            <person name="Turroni F."/>
            <person name="Bottacini F."/>
            <person name="Foroni E."/>
            <person name="Mulder I."/>
            <person name="Kim J.H."/>
            <person name="Zomer A."/>
            <person name="Sanchez B."/>
            <person name="Bidossi A."/>
            <person name="Ferrarini A."/>
            <person name="Giubellini V."/>
            <person name="Delledonne M."/>
            <person name="Henrissat B."/>
            <person name="Coutinho P."/>
            <person name="Oggioni M."/>
            <person name="Fitzgerald G.F."/>
            <person name="Mills D."/>
            <person name="Margolles A."/>
            <person name="Kelly D."/>
            <person name="van Sinderen D."/>
            <person name="Ventura M."/>
        </authorList>
    </citation>
    <scope>NUCLEOTIDE SEQUENCE [LARGE SCALE GENOMIC DNA]</scope>
    <source>
        <strain evidence="4 5">PRL2010</strain>
    </source>
</reference>
<name>A0A0H3EC04_BIFBP</name>
<dbReference type="SUPFAM" id="SSF52540">
    <property type="entry name" value="P-loop containing nucleoside triphosphate hydrolases"/>
    <property type="match status" value="1"/>
</dbReference>
<feature type="domain" description="ATPase AAA-3" evidence="2">
    <location>
        <begin position="82"/>
        <end position="212"/>
    </location>
</feature>
<dbReference type="Proteomes" id="UP000002312">
    <property type="component" value="Chromosome"/>
</dbReference>
<organism evidence="4 5">
    <name type="scientific">Bifidobacterium bifidum (strain PRL2010)</name>
    <dbReference type="NCBI Taxonomy" id="702459"/>
    <lineage>
        <taxon>Bacteria</taxon>
        <taxon>Bacillati</taxon>
        <taxon>Actinomycetota</taxon>
        <taxon>Actinomycetes</taxon>
        <taxon>Bifidobacteriales</taxon>
        <taxon>Bifidobacteriaceae</taxon>
        <taxon>Bifidobacterium</taxon>
    </lineage>
</organism>
<dbReference type="InterPro" id="IPR041628">
    <property type="entry name" value="ChlI/MoxR_AAA_lid"/>
</dbReference>
<protein>
    <submittedName>
        <fullName evidence="4">MoxR protein</fullName>
    </submittedName>
</protein>